<organism evidence="2 3">
    <name type="scientific">Zostera marina</name>
    <name type="common">Eelgrass</name>
    <dbReference type="NCBI Taxonomy" id="29655"/>
    <lineage>
        <taxon>Eukaryota</taxon>
        <taxon>Viridiplantae</taxon>
        <taxon>Streptophyta</taxon>
        <taxon>Embryophyta</taxon>
        <taxon>Tracheophyta</taxon>
        <taxon>Spermatophyta</taxon>
        <taxon>Magnoliopsida</taxon>
        <taxon>Liliopsida</taxon>
        <taxon>Zosteraceae</taxon>
        <taxon>Zostera</taxon>
    </lineage>
</organism>
<dbReference type="PANTHER" id="PTHR33878:SF8">
    <property type="entry name" value="ATPASE INHIBITOR"/>
    <property type="match status" value="1"/>
</dbReference>
<evidence type="ECO:0000313" key="2">
    <source>
        <dbReference type="EMBL" id="KMZ70684.1"/>
    </source>
</evidence>
<proteinExistence type="predicted"/>
<comment type="caution">
    <text evidence="2">The sequence shown here is derived from an EMBL/GenBank/DDBJ whole genome shotgun (WGS) entry which is preliminary data.</text>
</comment>
<evidence type="ECO:0008006" key="4">
    <source>
        <dbReference type="Google" id="ProtNLM"/>
    </source>
</evidence>
<dbReference type="AlphaFoldDB" id="A0A0K9PP13"/>
<reference evidence="3" key="1">
    <citation type="journal article" date="2016" name="Nature">
        <title>The genome of the seagrass Zostera marina reveals angiosperm adaptation to the sea.</title>
        <authorList>
            <person name="Olsen J.L."/>
            <person name="Rouze P."/>
            <person name="Verhelst B."/>
            <person name="Lin Y.-C."/>
            <person name="Bayer T."/>
            <person name="Collen J."/>
            <person name="Dattolo E."/>
            <person name="De Paoli E."/>
            <person name="Dittami S."/>
            <person name="Maumus F."/>
            <person name="Michel G."/>
            <person name="Kersting A."/>
            <person name="Lauritano C."/>
            <person name="Lohaus R."/>
            <person name="Toepel M."/>
            <person name="Tonon T."/>
            <person name="Vanneste K."/>
            <person name="Amirebrahimi M."/>
            <person name="Brakel J."/>
            <person name="Bostroem C."/>
            <person name="Chovatia M."/>
            <person name="Grimwood J."/>
            <person name="Jenkins J.W."/>
            <person name="Jueterbock A."/>
            <person name="Mraz A."/>
            <person name="Stam W.T."/>
            <person name="Tice H."/>
            <person name="Bornberg-Bauer E."/>
            <person name="Green P.J."/>
            <person name="Pearson G.A."/>
            <person name="Procaccini G."/>
            <person name="Duarte C.M."/>
            <person name="Schmutz J."/>
            <person name="Reusch T.B.H."/>
            <person name="Van de Peer Y."/>
        </authorList>
    </citation>
    <scope>NUCLEOTIDE SEQUENCE [LARGE SCALE GENOMIC DNA]</scope>
    <source>
        <strain evidence="3">cv. Finnish</strain>
    </source>
</reference>
<dbReference type="PANTHER" id="PTHR33878">
    <property type="entry name" value="OS08G0559000 PROTEIN"/>
    <property type="match status" value="1"/>
</dbReference>
<sequence>MSAVRSTFFKVPRPVSLVAGRSGFRKMSEFKGKILSEEERAVENVYIQKMEREKMEKAKLKAEKEKNMVAAALKNRVKSSTGKGEEAQN</sequence>
<dbReference type="InterPro" id="IPR045284">
    <property type="entry name" value="At2g27730-like"/>
</dbReference>
<keyword evidence="3" id="KW-1185">Reference proteome</keyword>
<keyword evidence="1" id="KW-0175">Coiled coil</keyword>
<evidence type="ECO:0000256" key="1">
    <source>
        <dbReference type="SAM" id="Coils"/>
    </source>
</evidence>
<dbReference type="STRING" id="29655.A0A0K9PP13"/>
<gene>
    <name evidence="2" type="ORF">ZOSMA_196G00330</name>
</gene>
<dbReference type="EMBL" id="LFYR01000718">
    <property type="protein sequence ID" value="KMZ70684.1"/>
    <property type="molecule type" value="Genomic_DNA"/>
</dbReference>
<evidence type="ECO:0000313" key="3">
    <source>
        <dbReference type="Proteomes" id="UP000036987"/>
    </source>
</evidence>
<accession>A0A0K9PP13</accession>
<protein>
    <recommendedName>
        <fullName evidence="4">ATPase inhibitor</fullName>
    </recommendedName>
</protein>
<dbReference type="OrthoDB" id="691961at2759"/>
<dbReference type="GO" id="GO:0045271">
    <property type="term" value="C:respiratory chain complex I"/>
    <property type="evidence" value="ECO:0000318"/>
    <property type="project" value="GO_Central"/>
</dbReference>
<dbReference type="Proteomes" id="UP000036987">
    <property type="component" value="Unassembled WGS sequence"/>
</dbReference>
<feature type="coiled-coil region" evidence="1">
    <location>
        <begin position="47"/>
        <end position="75"/>
    </location>
</feature>
<name>A0A0K9PP13_ZOSMR</name>